<organism evidence="1 2">
    <name type="scientific">Brachionus plicatilis</name>
    <name type="common">Marine rotifer</name>
    <name type="synonym">Brachionus muelleri</name>
    <dbReference type="NCBI Taxonomy" id="10195"/>
    <lineage>
        <taxon>Eukaryota</taxon>
        <taxon>Metazoa</taxon>
        <taxon>Spiralia</taxon>
        <taxon>Gnathifera</taxon>
        <taxon>Rotifera</taxon>
        <taxon>Eurotatoria</taxon>
        <taxon>Monogononta</taxon>
        <taxon>Pseudotrocha</taxon>
        <taxon>Ploima</taxon>
        <taxon>Brachionidae</taxon>
        <taxon>Brachionus</taxon>
    </lineage>
</organism>
<evidence type="ECO:0000313" key="1">
    <source>
        <dbReference type="EMBL" id="RNA25304.1"/>
    </source>
</evidence>
<sequence length="138" mass="16383">VLYGREPRLGDLDDYNIGYEPSMFMRNLHENWLLARERICKQADTNKDCKIQNTKTNLIGDFVRVYMPQTKSGLKKKLLNDLCSEPWKISKVLSEQNIEITSNGKKPDRFEKLNKDVAYRNRFGRIIRPITYHTHHYH</sequence>
<dbReference type="AlphaFoldDB" id="A0A3M7RP33"/>
<keyword evidence="2" id="KW-1185">Reference proteome</keyword>
<proteinExistence type="predicted"/>
<comment type="caution">
    <text evidence="1">The sequence shown here is derived from an EMBL/GenBank/DDBJ whole genome shotgun (WGS) entry which is preliminary data.</text>
</comment>
<feature type="non-terminal residue" evidence="1">
    <location>
        <position position="1"/>
    </location>
</feature>
<name>A0A3M7RP33_BRAPC</name>
<dbReference type="Proteomes" id="UP000276133">
    <property type="component" value="Unassembled WGS sequence"/>
</dbReference>
<evidence type="ECO:0000313" key="2">
    <source>
        <dbReference type="Proteomes" id="UP000276133"/>
    </source>
</evidence>
<protein>
    <submittedName>
        <fullName evidence="1">Uncharacterized protein</fullName>
    </submittedName>
</protein>
<dbReference type="EMBL" id="REGN01002943">
    <property type="protein sequence ID" value="RNA25304.1"/>
    <property type="molecule type" value="Genomic_DNA"/>
</dbReference>
<accession>A0A3M7RP33</accession>
<gene>
    <name evidence="1" type="ORF">BpHYR1_001126</name>
</gene>
<reference evidence="1 2" key="1">
    <citation type="journal article" date="2018" name="Sci. Rep.">
        <title>Genomic signatures of local adaptation to the degree of environmental predictability in rotifers.</title>
        <authorList>
            <person name="Franch-Gras L."/>
            <person name="Hahn C."/>
            <person name="Garcia-Roger E.M."/>
            <person name="Carmona M.J."/>
            <person name="Serra M."/>
            <person name="Gomez A."/>
        </authorList>
    </citation>
    <scope>NUCLEOTIDE SEQUENCE [LARGE SCALE GENOMIC DNA]</scope>
    <source>
        <strain evidence="1">HYR1</strain>
    </source>
</reference>